<dbReference type="PANTHER" id="PTHR43205">
    <property type="entry name" value="PROSTAGLANDIN REDUCTASE"/>
    <property type="match status" value="1"/>
</dbReference>
<evidence type="ECO:0000259" key="3">
    <source>
        <dbReference type="Pfam" id="PF16884"/>
    </source>
</evidence>
<evidence type="ECO:0000313" key="5">
    <source>
        <dbReference type="Proteomes" id="UP000295727"/>
    </source>
</evidence>
<dbReference type="PANTHER" id="PTHR43205:SF7">
    <property type="entry name" value="PROSTAGLANDIN REDUCTASE 1"/>
    <property type="match status" value="1"/>
</dbReference>
<evidence type="ECO:0000313" key="4">
    <source>
        <dbReference type="EMBL" id="QBQ98886.1"/>
    </source>
</evidence>
<accession>A0A4P7CVW3</accession>
<dbReference type="SUPFAM" id="SSF50129">
    <property type="entry name" value="GroES-like"/>
    <property type="match status" value="1"/>
</dbReference>
<name>A0A4P7CVW3_9BURK</name>
<sequence>MSTPAGLASRNFVLPDHFRQWVVKGGLASGALREQNFEQRIVPMPQLEDGEALVRVMLINVHAATRMRIARGLIAQGATDPNNYACARVVRSRDPAFAVGDVIACQAGWQEYQIVRSGDLPVGFSEPDELVKALNGTRSPWTYVFRPALVRMWPPPVLMEIFGTSGMTAWFGMRQYAPLMPRDAVAVAAATGAVGSIVAQLAKAAGCRVVGFAGGAERCRWALEHLGIDACLDYSADDFDDALLSAFPEGIDVFSDGVGGSLTERVVARMNRHARLFSYGSAAASYSEAVDNAPAQKPTLREVFGINATVEDMLLERHIHSGAWTVDSFYHDRLRAEDELSRLMRMGLIRSHSRAVRGFERLPGAIADQYRQRGTGKLQIAFE</sequence>
<dbReference type="GO" id="GO:0016628">
    <property type="term" value="F:oxidoreductase activity, acting on the CH-CH group of donors, NAD or NADP as acceptor"/>
    <property type="evidence" value="ECO:0007669"/>
    <property type="project" value="InterPro"/>
</dbReference>
<protein>
    <recommendedName>
        <fullName evidence="6">Enoyl reductase (ER) domain-containing protein</fullName>
    </recommendedName>
</protein>
<proteinExistence type="predicted"/>
<dbReference type="InterPro" id="IPR013149">
    <property type="entry name" value="ADH-like_C"/>
</dbReference>
<evidence type="ECO:0008006" key="6">
    <source>
        <dbReference type="Google" id="ProtNLM"/>
    </source>
</evidence>
<organism evidence="4 5">
    <name type="scientific">Paraburkholderia pallida</name>
    <dbReference type="NCBI Taxonomy" id="2547399"/>
    <lineage>
        <taxon>Bacteria</taxon>
        <taxon>Pseudomonadati</taxon>
        <taxon>Pseudomonadota</taxon>
        <taxon>Betaproteobacteria</taxon>
        <taxon>Burkholderiales</taxon>
        <taxon>Burkholderiaceae</taxon>
        <taxon>Paraburkholderia</taxon>
    </lineage>
</organism>
<dbReference type="RefSeq" id="WP_134751111.1">
    <property type="nucleotide sequence ID" value="NZ_CP038149.1"/>
</dbReference>
<dbReference type="Gene3D" id="3.40.50.720">
    <property type="entry name" value="NAD(P)-binding Rossmann-like Domain"/>
    <property type="match status" value="1"/>
</dbReference>
<keyword evidence="1" id="KW-0560">Oxidoreductase</keyword>
<gene>
    <name evidence="4" type="ORF">E1956_16655</name>
</gene>
<evidence type="ECO:0000256" key="1">
    <source>
        <dbReference type="ARBA" id="ARBA00023002"/>
    </source>
</evidence>
<feature type="domain" description="Alcohol dehydrogenase-like C-terminal" evidence="2">
    <location>
        <begin position="193"/>
        <end position="306"/>
    </location>
</feature>
<dbReference type="Pfam" id="PF16884">
    <property type="entry name" value="ADH_N_2"/>
    <property type="match status" value="1"/>
</dbReference>
<dbReference type="Gene3D" id="3.90.180.10">
    <property type="entry name" value="Medium-chain alcohol dehydrogenases, catalytic domain"/>
    <property type="match status" value="1"/>
</dbReference>
<dbReference type="InterPro" id="IPR045010">
    <property type="entry name" value="MDR_fam"/>
</dbReference>
<dbReference type="Proteomes" id="UP000295727">
    <property type="component" value="Chromosome 2"/>
</dbReference>
<dbReference type="InterPro" id="IPR036291">
    <property type="entry name" value="NAD(P)-bd_dom_sf"/>
</dbReference>
<dbReference type="AlphaFoldDB" id="A0A4P7CVW3"/>
<dbReference type="OrthoDB" id="9805663at2"/>
<dbReference type="Pfam" id="PF00107">
    <property type="entry name" value="ADH_zinc_N"/>
    <property type="match status" value="1"/>
</dbReference>
<evidence type="ECO:0000259" key="2">
    <source>
        <dbReference type="Pfam" id="PF00107"/>
    </source>
</evidence>
<feature type="domain" description="Oxidoreductase N-terminal" evidence="3">
    <location>
        <begin position="20"/>
        <end position="118"/>
    </location>
</feature>
<dbReference type="SUPFAM" id="SSF51735">
    <property type="entry name" value="NAD(P)-binding Rossmann-fold domains"/>
    <property type="match status" value="1"/>
</dbReference>
<reference evidence="4 5" key="1">
    <citation type="submission" date="2019-03" db="EMBL/GenBank/DDBJ databases">
        <title>Paraburkholderia sp. 7MH5, isolated from subtropical forest soil.</title>
        <authorList>
            <person name="Gao Z.-H."/>
            <person name="Qiu L.-H."/>
        </authorList>
    </citation>
    <scope>NUCLEOTIDE SEQUENCE [LARGE SCALE GENOMIC DNA]</scope>
    <source>
        <strain evidence="4 5">7MH5</strain>
    </source>
</reference>
<dbReference type="EMBL" id="CP038149">
    <property type="protein sequence ID" value="QBQ98886.1"/>
    <property type="molecule type" value="Genomic_DNA"/>
</dbReference>
<dbReference type="InterPro" id="IPR041694">
    <property type="entry name" value="ADH_N_2"/>
</dbReference>
<keyword evidence="5" id="KW-1185">Reference proteome</keyword>
<dbReference type="KEGG" id="ppai:E1956_16655"/>
<dbReference type="InterPro" id="IPR011032">
    <property type="entry name" value="GroES-like_sf"/>
</dbReference>